<dbReference type="PANTHER" id="PTHR24148">
    <property type="entry name" value="ANKYRIN REPEAT DOMAIN-CONTAINING PROTEIN 39 HOMOLOG-RELATED"/>
    <property type="match status" value="1"/>
</dbReference>
<proteinExistence type="predicted"/>
<evidence type="ECO:0008006" key="3">
    <source>
        <dbReference type="Google" id="ProtNLM"/>
    </source>
</evidence>
<sequence length="258" mass="29395">MIVHRYWSEHPPVPFRMSLDTVDFLSHILTNRRSCHTVTNFHKVNIQEIITLCENFSRYNSFLDCYDPRDQIFVLLAISSDVADRIVPGYSEECTMETFFQKLLEGSMSLLPLAMAAAGNDLTRVECASWTYQERSPKYTELPARTRQQMEVFLQLADLVDPDDYMARHYNVRFPGLDLLDRGRTPSVTKNKRPRNGMIEVLEGDVIVALQGADSLFVLRSAGSKYRLVGDAWVDGLMNSEAYQGLGSDQVDVDIDII</sequence>
<dbReference type="Proteomes" id="UP000077069">
    <property type="component" value="Unassembled WGS sequence"/>
</dbReference>
<dbReference type="EMBL" id="KV441558">
    <property type="protein sequence ID" value="OAG01196.1"/>
    <property type="molecule type" value="Genomic_DNA"/>
</dbReference>
<accession>A0A177C195</accession>
<protein>
    <recommendedName>
        <fullName evidence="3">Heterokaryon incompatibility domain-containing protein</fullName>
    </recommendedName>
</protein>
<gene>
    <name evidence="1" type="ORF">CC84DRAFT_1229978</name>
</gene>
<dbReference type="GeneID" id="28767170"/>
<dbReference type="RefSeq" id="XP_018031561.1">
    <property type="nucleotide sequence ID" value="XM_018183684.1"/>
</dbReference>
<dbReference type="OrthoDB" id="2157530at2759"/>
<organism evidence="1 2">
    <name type="scientific">Paraphaeosphaeria sporulosa</name>
    <dbReference type="NCBI Taxonomy" id="1460663"/>
    <lineage>
        <taxon>Eukaryota</taxon>
        <taxon>Fungi</taxon>
        <taxon>Dikarya</taxon>
        <taxon>Ascomycota</taxon>
        <taxon>Pezizomycotina</taxon>
        <taxon>Dothideomycetes</taxon>
        <taxon>Pleosporomycetidae</taxon>
        <taxon>Pleosporales</taxon>
        <taxon>Massarineae</taxon>
        <taxon>Didymosphaeriaceae</taxon>
        <taxon>Paraphaeosphaeria</taxon>
    </lineage>
</organism>
<dbReference type="AlphaFoldDB" id="A0A177C195"/>
<dbReference type="InterPro" id="IPR052895">
    <property type="entry name" value="HetReg/Transcr_Mod"/>
</dbReference>
<dbReference type="InParanoid" id="A0A177C195"/>
<dbReference type="PANTHER" id="PTHR24148:SF64">
    <property type="entry name" value="HETEROKARYON INCOMPATIBILITY DOMAIN-CONTAINING PROTEIN"/>
    <property type="match status" value="1"/>
</dbReference>
<evidence type="ECO:0000313" key="2">
    <source>
        <dbReference type="Proteomes" id="UP000077069"/>
    </source>
</evidence>
<keyword evidence="2" id="KW-1185">Reference proteome</keyword>
<evidence type="ECO:0000313" key="1">
    <source>
        <dbReference type="EMBL" id="OAG01196.1"/>
    </source>
</evidence>
<reference evidence="1 2" key="1">
    <citation type="submission" date="2016-05" db="EMBL/GenBank/DDBJ databases">
        <title>Comparative analysis of secretome profiles of manganese(II)-oxidizing ascomycete fungi.</title>
        <authorList>
            <consortium name="DOE Joint Genome Institute"/>
            <person name="Zeiner C.A."/>
            <person name="Purvine S.O."/>
            <person name="Zink E.M."/>
            <person name="Wu S."/>
            <person name="Pasa-Tolic L."/>
            <person name="Chaput D.L."/>
            <person name="Haridas S."/>
            <person name="Grigoriev I.V."/>
            <person name="Santelli C.M."/>
            <person name="Hansel C.M."/>
        </authorList>
    </citation>
    <scope>NUCLEOTIDE SEQUENCE [LARGE SCALE GENOMIC DNA]</scope>
    <source>
        <strain evidence="1 2">AP3s5-JAC2a</strain>
    </source>
</reference>
<name>A0A177C195_9PLEO</name>